<organism evidence="4 5">
    <name type="scientific">candidate division KSB3 bacterium</name>
    <dbReference type="NCBI Taxonomy" id="2044937"/>
    <lineage>
        <taxon>Bacteria</taxon>
        <taxon>candidate division KSB3</taxon>
    </lineage>
</organism>
<dbReference type="InterPro" id="IPR058792">
    <property type="entry name" value="Beta-barrel_RND_2"/>
</dbReference>
<dbReference type="EMBL" id="WJJP01000350">
    <property type="protein sequence ID" value="MBD3325070.1"/>
    <property type="molecule type" value="Genomic_DNA"/>
</dbReference>
<dbReference type="Gene3D" id="1.10.287.470">
    <property type="entry name" value="Helix hairpin bin"/>
    <property type="match status" value="1"/>
</dbReference>
<sequence>MRYIVWREPMMKKAIVVITLVVSIAMAGGYIGYFTSPQAPGMDEASARPQSIEEIQTKEGTPVRVAPVAQQDIKITQTFYGTVCPYAEANVQGKHGGKILTLNAEEGEPVTAGEVIVQFDAEDVQLQLQQAIAAKNTAIQNVNQAASNFETTQKTVQRYQELFDDGFIARQTLDDVQNSLQATLAELNSAREQVKNADAQINLLRNTLQDLSIEAPISGIVDEKHYHTQEIARPGAIIYHVVDIEKVYIEVEIPESYISQIQQQMTVEVSFDSLASRQISGVIDRILPTGNAQNRTFIAKVLVDNPDHVMKPGMFAQIHVCLEEIPQALVFNKKALLKDGADYYVFKVVEQQAQKVPVAIVHRAGNSVAVLSEDLSPQDQVVVEGGHFLTPNEQVNIL</sequence>
<dbReference type="Pfam" id="PF25954">
    <property type="entry name" value="Beta-barrel_RND_2"/>
    <property type="match status" value="1"/>
</dbReference>
<evidence type="ECO:0000259" key="3">
    <source>
        <dbReference type="Pfam" id="PF25954"/>
    </source>
</evidence>
<dbReference type="Gene3D" id="2.40.30.170">
    <property type="match status" value="1"/>
</dbReference>
<dbReference type="AlphaFoldDB" id="A0A9D5JVV1"/>
<gene>
    <name evidence="4" type="ORF">GF339_10830</name>
</gene>
<evidence type="ECO:0000313" key="5">
    <source>
        <dbReference type="Proteomes" id="UP000649604"/>
    </source>
</evidence>
<dbReference type="NCBIfam" id="TIGR01730">
    <property type="entry name" value="RND_mfp"/>
    <property type="match status" value="1"/>
</dbReference>
<dbReference type="InterPro" id="IPR006143">
    <property type="entry name" value="RND_pump_MFP"/>
</dbReference>
<dbReference type="PANTHER" id="PTHR30469">
    <property type="entry name" value="MULTIDRUG RESISTANCE PROTEIN MDTA"/>
    <property type="match status" value="1"/>
</dbReference>
<dbReference type="SUPFAM" id="SSF111369">
    <property type="entry name" value="HlyD-like secretion proteins"/>
    <property type="match status" value="1"/>
</dbReference>
<proteinExistence type="inferred from homology"/>
<dbReference type="GO" id="GO:1990281">
    <property type="term" value="C:efflux pump complex"/>
    <property type="evidence" value="ECO:0007669"/>
    <property type="project" value="TreeGrafter"/>
</dbReference>
<dbReference type="FunFam" id="2.40.30.170:FF:000010">
    <property type="entry name" value="Efflux RND transporter periplasmic adaptor subunit"/>
    <property type="match status" value="1"/>
</dbReference>
<dbReference type="Gene3D" id="2.40.50.100">
    <property type="match status" value="1"/>
</dbReference>
<accession>A0A9D5JVV1</accession>
<evidence type="ECO:0000256" key="2">
    <source>
        <dbReference type="SAM" id="Coils"/>
    </source>
</evidence>
<name>A0A9D5JVV1_9BACT</name>
<comment type="similarity">
    <text evidence="1">Belongs to the membrane fusion protein (MFP) (TC 8.A.1) family.</text>
</comment>
<comment type="caution">
    <text evidence="4">The sequence shown here is derived from an EMBL/GenBank/DDBJ whole genome shotgun (WGS) entry which is preliminary data.</text>
</comment>
<dbReference type="Proteomes" id="UP000649604">
    <property type="component" value="Unassembled WGS sequence"/>
</dbReference>
<protein>
    <submittedName>
        <fullName evidence="4">Efflux RND transporter periplasmic adaptor subunit</fullName>
    </submittedName>
</protein>
<evidence type="ECO:0000313" key="4">
    <source>
        <dbReference type="EMBL" id="MBD3325070.1"/>
    </source>
</evidence>
<feature type="coiled-coil region" evidence="2">
    <location>
        <begin position="173"/>
        <end position="214"/>
    </location>
</feature>
<reference evidence="4" key="1">
    <citation type="submission" date="2019-11" db="EMBL/GenBank/DDBJ databases">
        <title>Microbial mats filling the niche in hypersaline microbial mats.</title>
        <authorList>
            <person name="Wong H.L."/>
            <person name="Macleod F.I."/>
            <person name="White R.A. III"/>
            <person name="Burns B.P."/>
        </authorList>
    </citation>
    <scope>NUCLEOTIDE SEQUENCE</scope>
    <source>
        <strain evidence="4">Rbin_158</strain>
    </source>
</reference>
<feature type="domain" description="CusB-like beta-barrel" evidence="3">
    <location>
        <begin position="246"/>
        <end position="320"/>
    </location>
</feature>
<dbReference type="Gene3D" id="2.40.420.20">
    <property type="match status" value="1"/>
</dbReference>
<keyword evidence="2" id="KW-0175">Coiled coil</keyword>
<dbReference type="GO" id="GO:0015562">
    <property type="term" value="F:efflux transmembrane transporter activity"/>
    <property type="evidence" value="ECO:0007669"/>
    <property type="project" value="InterPro"/>
</dbReference>
<evidence type="ECO:0000256" key="1">
    <source>
        <dbReference type="ARBA" id="ARBA00009477"/>
    </source>
</evidence>